<name>A0ABU5S0F0_9BACT</name>
<keyword evidence="1" id="KW-1133">Transmembrane helix</keyword>
<sequence length="83" mass="9405">MKENLKFDHLTLEELQAKHKKFKAFVIILSITTLIVLFGLSYSIFKYNDSSLVLLCGGSSIALLLCSFVLRQIEVAIKSRDLK</sequence>
<feature type="transmembrane region" description="Helical" evidence="1">
    <location>
        <begin position="24"/>
        <end position="45"/>
    </location>
</feature>
<proteinExistence type="predicted"/>
<evidence type="ECO:0000313" key="2">
    <source>
        <dbReference type="EMBL" id="MEA5401931.1"/>
    </source>
</evidence>
<evidence type="ECO:0000256" key="1">
    <source>
        <dbReference type="SAM" id="Phobius"/>
    </source>
</evidence>
<keyword evidence="1" id="KW-0812">Transmembrane</keyword>
<keyword evidence="1" id="KW-0472">Membrane</keyword>
<comment type="caution">
    <text evidence="2">The sequence shown here is derived from an EMBL/GenBank/DDBJ whole genome shotgun (WGS) entry which is preliminary data.</text>
</comment>
<dbReference type="EMBL" id="JAYGIL010000003">
    <property type="protein sequence ID" value="MEA5401931.1"/>
    <property type="molecule type" value="Genomic_DNA"/>
</dbReference>
<protein>
    <submittedName>
        <fullName evidence="2">Uncharacterized protein</fullName>
    </submittedName>
</protein>
<evidence type="ECO:0000313" key="3">
    <source>
        <dbReference type="Proteomes" id="UP001303899"/>
    </source>
</evidence>
<dbReference type="Proteomes" id="UP001303899">
    <property type="component" value="Unassembled WGS sequence"/>
</dbReference>
<organism evidence="2 3">
    <name type="scientific">Arcicella gelida</name>
    <dbReference type="NCBI Taxonomy" id="2984195"/>
    <lineage>
        <taxon>Bacteria</taxon>
        <taxon>Pseudomonadati</taxon>
        <taxon>Bacteroidota</taxon>
        <taxon>Cytophagia</taxon>
        <taxon>Cytophagales</taxon>
        <taxon>Flectobacillaceae</taxon>
        <taxon>Arcicella</taxon>
    </lineage>
</organism>
<accession>A0ABU5S0F0</accession>
<dbReference type="RefSeq" id="WP_323326004.1">
    <property type="nucleotide sequence ID" value="NZ_JAYGIL010000003.1"/>
</dbReference>
<reference evidence="2 3" key="1">
    <citation type="submission" date="2023-12" db="EMBL/GenBank/DDBJ databases">
        <title>Novel species of the genus Arcicella isolated from rivers.</title>
        <authorList>
            <person name="Lu H."/>
        </authorList>
    </citation>
    <scope>NUCLEOTIDE SEQUENCE [LARGE SCALE GENOMIC DNA]</scope>
    <source>
        <strain evidence="2 3">DC2W</strain>
    </source>
</reference>
<feature type="transmembrane region" description="Helical" evidence="1">
    <location>
        <begin position="51"/>
        <end position="70"/>
    </location>
</feature>
<gene>
    <name evidence="2" type="ORF">VB776_03315</name>
</gene>
<keyword evidence="3" id="KW-1185">Reference proteome</keyword>